<comment type="similarity">
    <text evidence="2">Belongs to the EFG1 family.</text>
</comment>
<evidence type="ECO:0000313" key="10">
    <source>
        <dbReference type="EMBL" id="TFY57398.1"/>
    </source>
</evidence>
<feature type="region of interest" description="Disordered" evidence="9">
    <location>
        <begin position="1"/>
        <end position="47"/>
    </location>
</feature>
<accession>A0A4Y9Y657</accession>
<feature type="compositionally biased region" description="Basic and acidic residues" evidence="9">
    <location>
        <begin position="206"/>
        <end position="216"/>
    </location>
</feature>
<dbReference type="GO" id="GO:0000462">
    <property type="term" value="P:maturation of SSU-rRNA from tricistronic rRNA transcript (SSU-rRNA, 5.8S rRNA, LSU-rRNA)"/>
    <property type="evidence" value="ECO:0007669"/>
    <property type="project" value="TreeGrafter"/>
</dbReference>
<evidence type="ECO:0000313" key="11">
    <source>
        <dbReference type="Proteomes" id="UP000298390"/>
    </source>
</evidence>
<feature type="compositionally biased region" description="Basic and acidic residues" evidence="9">
    <location>
        <begin position="231"/>
        <end position="265"/>
    </location>
</feature>
<organism evidence="10 11">
    <name type="scientific">Rhodofomes roseus</name>
    <dbReference type="NCBI Taxonomy" id="34475"/>
    <lineage>
        <taxon>Eukaryota</taxon>
        <taxon>Fungi</taxon>
        <taxon>Dikarya</taxon>
        <taxon>Basidiomycota</taxon>
        <taxon>Agaricomycotina</taxon>
        <taxon>Agaricomycetes</taxon>
        <taxon>Polyporales</taxon>
        <taxon>Rhodofomes</taxon>
    </lineage>
</organism>
<dbReference type="Pfam" id="PF10153">
    <property type="entry name" value="Efg1"/>
    <property type="match status" value="1"/>
</dbReference>
<dbReference type="InterPro" id="IPR019310">
    <property type="entry name" value="Efg1"/>
</dbReference>
<dbReference type="Proteomes" id="UP000298390">
    <property type="component" value="Unassembled WGS sequence"/>
</dbReference>
<dbReference type="PANTHER" id="PTHR33911">
    <property type="entry name" value="RRNA-PROCESSING PROTEIN EFG1"/>
    <property type="match status" value="1"/>
</dbReference>
<feature type="compositionally biased region" description="Acidic residues" evidence="9">
    <location>
        <begin position="281"/>
        <end position="304"/>
    </location>
</feature>
<evidence type="ECO:0000256" key="6">
    <source>
        <dbReference type="ARBA" id="ARBA00023054"/>
    </source>
</evidence>
<gene>
    <name evidence="10" type="ORF">EVJ58_g7042</name>
</gene>
<sequence>MAPTRTKGAGPSTSRDGQAGSKQKGSGKHQHHRKQQGSEGELAGLPGVQKIKAALRQTRRLLAKDKLAADVRTKTERRLKALEADLAQAERTRKERALSQRYHAVKFFERRKVTRRIQQVKRQLAEDKNAEGEQLGKKERKRLEKKLEELRVDLNYIIHYPKLNKYIALFPPELRAEPQAHPDPYPHMYPRSKNSESEQNPENETDAQREEVRTWVREQMAAGEMSAEPEVELHKKDRPTTSHDRPLGAKGNARLEEEEKRKATDTKPAALEGDAFFGEDAGSEESGDGGEDEDEDDDEDMDSD</sequence>
<dbReference type="InterPro" id="IPR050786">
    <property type="entry name" value="EFG1_rRNA-proc"/>
</dbReference>
<dbReference type="EMBL" id="SEKV01000431">
    <property type="protein sequence ID" value="TFY57398.1"/>
    <property type="molecule type" value="Genomic_DNA"/>
</dbReference>
<feature type="region of interest" description="Disordered" evidence="9">
    <location>
        <begin position="178"/>
        <end position="304"/>
    </location>
</feature>
<keyword evidence="6 8" id="KW-0175">Coiled coil</keyword>
<keyword evidence="5" id="KW-0698">rRNA processing</keyword>
<dbReference type="STRING" id="34475.A0A4Y9Y657"/>
<dbReference type="GO" id="GO:0030688">
    <property type="term" value="C:preribosome, small subunit precursor"/>
    <property type="evidence" value="ECO:0007669"/>
    <property type="project" value="TreeGrafter"/>
</dbReference>
<feature type="compositionally biased region" description="Basic residues" evidence="9">
    <location>
        <begin position="25"/>
        <end position="35"/>
    </location>
</feature>
<evidence type="ECO:0000256" key="9">
    <source>
        <dbReference type="SAM" id="MobiDB-lite"/>
    </source>
</evidence>
<reference evidence="10 11" key="1">
    <citation type="submission" date="2019-01" db="EMBL/GenBank/DDBJ databases">
        <title>Genome sequencing of the rare red list fungi Fomitopsis rosea.</title>
        <authorList>
            <person name="Buettner E."/>
            <person name="Kellner H."/>
        </authorList>
    </citation>
    <scope>NUCLEOTIDE SEQUENCE [LARGE SCALE GENOMIC DNA]</scope>
    <source>
        <strain evidence="10 11">DSM 105464</strain>
    </source>
</reference>
<evidence type="ECO:0000256" key="5">
    <source>
        <dbReference type="ARBA" id="ARBA00022552"/>
    </source>
</evidence>
<dbReference type="PANTHER" id="PTHR33911:SF1">
    <property type="entry name" value="RRNA-PROCESSING PROTEIN EFG1"/>
    <property type="match status" value="1"/>
</dbReference>
<evidence type="ECO:0000256" key="1">
    <source>
        <dbReference type="ARBA" id="ARBA00004604"/>
    </source>
</evidence>
<feature type="coiled-coil region" evidence="8">
    <location>
        <begin position="72"/>
        <end position="153"/>
    </location>
</feature>
<evidence type="ECO:0000256" key="3">
    <source>
        <dbReference type="ARBA" id="ARBA00018689"/>
    </source>
</evidence>
<comment type="subcellular location">
    <subcellularLocation>
        <location evidence="1">Nucleus</location>
        <location evidence="1">Nucleolus</location>
    </subcellularLocation>
</comment>
<keyword evidence="7" id="KW-0539">Nucleus</keyword>
<name>A0A4Y9Y657_9APHY</name>
<comment type="caution">
    <text evidence="10">The sequence shown here is derived from an EMBL/GenBank/DDBJ whole genome shotgun (WGS) entry which is preliminary data.</text>
</comment>
<evidence type="ECO:0000256" key="2">
    <source>
        <dbReference type="ARBA" id="ARBA00006916"/>
    </source>
</evidence>
<evidence type="ECO:0000256" key="8">
    <source>
        <dbReference type="SAM" id="Coils"/>
    </source>
</evidence>
<proteinExistence type="inferred from homology"/>
<evidence type="ECO:0000256" key="4">
    <source>
        <dbReference type="ARBA" id="ARBA00019827"/>
    </source>
</evidence>
<dbReference type="AlphaFoldDB" id="A0A4Y9Y657"/>
<dbReference type="GO" id="GO:0005730">
    <property type="term" value="C:nucleolus"/>
    <property type="evidence" value="ECO:0007669"/>
    <property type="project" value="UniProtKB-SubCell"/>
</dbReference>
<protein>
    <recommendedName>
        <fullName evidence="3">rRNA-processing protein EFG1</fullName>
    </recommendedName>
    <alternativeName>
        <fullName evidence="4">rRNA-processing protein efg1</fullName>
    </alternativeName>
</protein>
<evidence type="ECO:0000256" key="7">
    <source>
        <dbReference type="ARBA" id="ARBA00023242"/>
    </source>
</evidence>